<dbReference type="InterPro" id="IPR013538">
    <property type="entry name" value="ASHA1/2-like_C"/>
</dbReference>
<feature type="domain" description="Activator of Hsp90 ATPase homologue 1/2-like C-terminal" evidence="2">
    <location>
        <begin position="13"/>
        <end position="110"/>
    </location>
</feature>
<dbReference type="EMBL" id="JBHTEE010000001">
    <property type="protein sequence ID" value="MFC7605664.1"/>
    <property type="molecule type" value="Genomic_DNA"/>
</dbReference>
<reference evidence="4" key="1">
    <citation type="journal article" date="2019" name="Int. J. Syst. Evol. Microbiol.">
        <title>The Global Catalogue of Microorganisms (GCM) 10K type strain sequencing project: providing services to taxonomists for standard genome sequencing and annotation.</title>
        <authorList>
            <consortium name="The Broad Institute Genomics Platform"/>
            <consortium name="The Broad Institute Genome Sequencing Center for Infectious Disease"/>
            <person name="Wu L."/>
            <person name="Ma J."/>
        </authorList>
    </citation>
    <scope>NUCLEOTIDE SEQUENCE [LARGE SCALE GENOMIC DNA]</scope>
    <source>
        <strain evidence="4">JCM 10083</strain>
    </source>
</reference>
<dbReference type="RefSeq" id="WP_343965790.1">
    <property type="nucleotide sequence ID" value="NZ_BAAAGK010000034.1"/>
</dbReference>
<dbReference type="SUPFAM" id="SSF55961">
    <property type="entry name" value="Bet v1-like"/>
    <property type="match status" value="2"/>
</dbReference>
<name>A0ABW2TD27_9ACTN</name>
<dbReference type="Gene3D" id="3.30.530.20">
    <property type="match status" value="2"/>
</dbReference>
<organism evidence="3 4">
    <name type="scientific">Streptosporangium amethystogenes subsp. fukuiense</name>
    <dbReference type="NCBI Taxonomy" id="698418"/>
    <lineage>
        <taxon>Bacteria</taxon>
        <taxon>Bacillati</taxon>
        <taxon>Actinomycetota</taxon>
        <taxon>Actinomycetes</taxon>
        <taxon>Streptosporangiales</taxon>
        <taxon>Streptosporangiaceae</taxon>
        <taxon>Streptosporangium</taxon>
    </lineage>
</organism>
<evidence type="ECO:0000259" key="2">
    <source>
        <dbReference type="Pfam" id="PF08327"/>
    </source>
</evidence>
<feature type="domain" description="Activator of Hsp90 ATPase homologue 1/2-like C-terminal" evidence="2">
    <location>
        <begin position="158"/>
        <end position="250"/>
    </location>
</feature>
<evidence type="ECO:0000313" key="4">
    <source>
        <dbReference type="Proteomes" id="UP001596514"/>
    </source>
</evidence>
<accession>A0ABW2TD27</accession>
<dbReference type="Pfam" id="PF08327">
    <property type="entry name" value="AHSA1"/>
    <property type="match status" value="2"/>
</dbReference>
<keyword evidence="4" id="KW-1185">Reference proteome</keyword>
<evidence type="ECO:0000256" key="1">
    <source>
        <dbReference type="ARBA" id="ARBA00006817"/>
    </source>
</evidence>
<dbReference type="InterPro" id="IPR023393">
    <property type="entry name" value="START-like_dom_sf"/>
</dbReference>
<comment type="caution">
    <text evidence="3">The sequence shown here is derived from an EMBL/GenBank/DDBJ whole genome shotgun (WGS) entry which is preliminary data.</text>
</comment>
<sequence>MSEPMRLNARMAAPLKAVHHALTDPAELRVWLAEHAEVELPQRYEFWGRHTPEGHAPHQRPLHVDDHTLRLSWLLDGEETTVEIRLEEESAESTALSLSQTHFDYREAISGNGGVLGMLQTFWCLSIANLVDHLEGRELTPKCDFTSPRMRERLLIGASPQEVYDSLVDSEKFSRWFGYRIDIEPYVGGRFAMGGFEADSSPAKVVEAEPGRRFSLEWPGLGVTTWELEGSDGATRLTFMQSGFDEGNPPYAGWMGWLSGVAELRRFHELSDWQPIWFDFEPPTLPEETTATR</sequence>
<dbReference type="Proteomes" id="UP001596514">
    <property type="component" value="Unassembled WGS sequence"/>
</dbReference>
<protein>
    <submittedName>
        <fullName evidence="3">SRPBCC family protein</fullName>
    </submittedName>
</protein>
<proteinExistence type="inferred from homology"/>
<evidence type="ECO:0000313" key="3">
    <source>
        <dbReference type="EMBL" id="MFC7605664.1"/>
    </source>
</evidence>
<comment type="similarity">
    <text evidence="1">Belongs to the AHA1 family.</text>
</comment>
<gene>
    <name evidence="3" type="ORF">ACFQVD_36740</name>
</gene>